<comment type="caution">
    <text evidence="1">The sequence shown here is derived from an EMBL/GenBank/DDBJ whole genome shotgun (WGS) entry which is preliminary data.</text>
</comment>
<dbReference type="EMBL" id="JAVDSD010000001">
    <property type="protein sequence ID" value="MDR6605084.1"/>
    <property type="molecule type" value="Genomic_DNA"/>
</dbReference>
<keyword evidence="2" id="KW-1185">Reference proteome</keyword>
<reference evidence="1" key="1">
    <citation type="submission" date="2023-07" db="EMBL/GenBank/DDBJ databases">
        <title>Sorghum-associated microbial communities from plants grown in Nebraska, USA.</title>
        <authorList>
            <person name="Schachtman D."/>
        </authorList>
    </citation>
    <scope>NUCLEOTIDE SEQUENCE</scope>
    <source>
        <strain evidence="1">BE46</strain>
    </source>
</reference>
<protein>
    <submittedName>
        <fullName evidence="1">Delta-60 repeat protein</fullName>
    </submittedName>
</protein>
<evidence type="ECO:0000313" key="2">
    <source>
        <dbReference type="Proteomes" id="UP001259420"/>
    </source>
</evidence>
<gene>
    <name evidence="1" type="ORF">J2X87_000135</name>
</gene>
<organism evidence="1 2">
    <name type="scientific">Pseudomonas synxantha</name>
    <dbReference type="NCBI Taxonomy" id="47883"/>
    <lineage>
        <taxon>Bacteria</taxon>
        <taxon>Pseudomonadati</taxon>
        <taxon>Pseudomonadota</taxon>
        <taxon>Gammaproteobacteria</taxon>
        <taxon>Pseudomonadales</taxon>
        <taxon>Pseudomonadaceae</taxon>
        <taxon>Pseudomonas</taxon>
    </lineage>
</organism>
<evidence type="ECO:0000313" key="1">
    <source>
        <dbReference type="EMBL" id="MDR6605084.1"/>
    </source>
</evidence>
<name>A0ACC6JFS8_9PSED</name>
<proteinExistence type="predicted"/>
<accession>A0ACC6JFS8</accession>
<sequence>MSTNNEKKNPGDSDDSFGKSEKGKISLSNLPHINGTDRLVKGLYTLDSGKFIVGASVSHDDNTSKTSPKYLKMYYGLTRLDKNGSIDKEFAKKGLTFGQFKPPFNAWGGKVVVHKQSIYMLGFTALDANSDYPPTHLTLSRFTEKGALDKGFADNGHLILRNQQQENLIGNSTHLAIQPDDKIVISATYHAMGNHTQFSGVLYRITPEGQLDQSFNKTGRLDVRLNNKTDITSVNAMQLHEDKILIAGDVTQTDGVKGYFARYDVNGDEDKTFGDPVTPGVYVLNIKDSTVQALIQTEKKSFFGLGMGKRSGKPEGLLAGMNANGRPNLQFNRGLPVLTVFDEEYGESWQAGFIDAEGRITVAGITNRLHFARFLSDGQVDKKFGEMGYTEEDTNANVTPVFLQQKKEDRRFVFGGNTLGLGGSLGVLWAYLS</sequence>
<dbReference type="Proteomes" id="UP001259420">
    <property type="component" value="Unassembled WGS sequence"/>
</dbReference>